<dbReference type="Pfam" id="PF00069">
    <property type="entry name" value="Pkinase"/>
    <property type="match status" value="1"/>
</dbReference>
<dbReference type="InterPro" id="IPR011009">
    <property type="entry name" value="Kinase-like_dom_sf"/>
</dbReference>
<dbReference type="PANTHER" id="PTHR16305">
    <property type="entry name" value="TESTICULAR SOLUBLE ADENYLYL CYCLASE"/>
    <property type="match status" value="1"/>
</dbReference>
<evidence type="ECO:0000256" key="1">
    <source>
        <dbReference type="ARBA" id="ARBA00004167"/>
    </source>
</evidence>
<dbReference type="GO" id="GO:0005737">
    <property type="term" value="C:cytoplasm"/>
    <property type="evidence" value="ECO:0007669"/>
    <property type="project" value="TreeGrafter"/>
</dbReference>
<dbReference type="PROSITE" id="PS00108">
    <property type="entry name" value="PROTEIN_KINASE_ST"/>
    <property type="match status" value="1"/>
</dbReference>
<protein>
    <submittedName>
        <fullName evidence="6">Putative serine/threonine protein kinase</fullName>
    </submittedName>
</protein>
<dbReference type="InterPro" id="IPR023889">
    <property type="entry name" value="TOMM_kin_cyc"/>
</dbReference>
<dbReference type="GO" id="GO:0005524">
    <property type="term" value="F:ATP binding"/>
    <property type="evidence" value="ECO:0007669"/>
    <property type="project" value="UniProtKB-UniRule"/>
</dbReference>
<dbReference type="PATRIC" id="fig|658445.3.peg.3770"/>
<keyword evidence="7" id="KW-1185">Reference proteome</keyword>
<dbReference type="PROSITE" id="PS50011">
    <property type="entry name" value="PROTEIN_KINASE_DOM"/>
    <property type="match status" value="1"/>
</dbReference>
<evidence type="ECO:0000313" key="7">
    <source>
        <dbReference type="Proteomes" id="UP000032303"/>
    </source>
</evidence>
<dbReference type="InterPro" id="IPR017441">
    <property type="entry name" value="Protein_kinase_ATP_BS"/>
</dbReference>
<keyword evidence="6" id="KW-0418">Kinase</keyword>
<dbReference type="Gene3D" id="1.10.510.10">
    <property type="entry name" value="Transferase(Phosphotransferase) domain 1"/>
    <property type="match status" value="1"/>
</dbReference>
<dbReference type="InterPro" id="IPR008271">
    <property type="entry name" value="Ser/Thr_kinase_AS"/>
</dbReference>
<dbReference type="Gene3D" id="1.25.40.10">
    <property type="entry name" value="Tetratricopeptide repeat domain"/>
    <property type="match status" value="1"/>
</dbReference>
<dbReference type="HOGENOM" id="CLU_004435_3_2_6"/>
<proteinExistence type="predicted"/>
<dbReference type="SUPFAM" id="SSF55073">
    <property type="entry name" value="Nucleotide cyclase"/>
    <property type="match status" value="1"/>
</dbReference>
<gene>
    <name evidence="6" type="ORF">H744_2c1841</name>
</gene>
<name>A0A0C5WQ57_9GAMM</name>
<keyword evidence="6" id="KW-0723">Serine/threonine-protein kinase</keyword>
<keyword evidence="3 4" id="KW-0067">ATP-binding</keyword>
<dbReference type="Pfam" id="PF13191">
    <property type="entry name" value="AAA_16"/>
    <property type="match status" value="1"/>
</dbReference>
<dbReference type="KEGG" id="pgb:H744_2c1841"/>
<dbReference type="SMART" id="SM00220">
    <property type="entry name" value="S_TKc"/>
    <property type="match status" value="1"/>
</dbReference>
<comment type="subcellular location">
    <subcellularLocation>
        <location evidence="1">Membrane</location>
        <topology evidence="1">Single-pass membrane protein</topology>
    </subcellularLocation>
</comment>
<dbReference type="STRING" id="658445.H744_2c1841"/>
<dbReference type="InterPro" id="IPR000719">
    <property type="entry name" value="Prot_kinase_dom"/>
</dbReference>
<evidence type="ECO:0000313" key="6">
    <source>
        <dbReference type="EMBL" id="AJR08507.1"/>
    </source>
</evidence>
<dbReference type="InterPro" id="IPR029787">
    <property type="entry name" value="Nucleotide_cyclase"/>
</dbReference>
<dbReference type="InterPro" id="IPR011990">
    <property type="entry name" value="TPR-like_helical_dom_sf"/>
</dbReference>
<feature type="domain" description="Protein kinase" evidence="5">
    <location>
        <begin position="20"/>
        <end position="288"/>
    </location>
</feature>
<evidence type="ECO:0000259" key="5">
    <source>
        <dbReference type="PROSITE" id="PS50011"/>
    </source>
</evidence>
<organism evidence="6 7">
    <name type="scientific">Photobacterium gaetbulicola Gung47</name>
    <dbReference type="NCBI Taxonomy" id="658445"/>
    <lineage>
        <taxon>Bacteria</taxon>
        <taxon>Pseudomonadati</taxon>
        <taxon>Pseudomonadota</taxon>
        <taxon>Gammaproteobacteria</taxon>
        <taxon>Vibrionales</taxon>
        <taxon>Vibrionaceae</taxon>
        <taxon>Photobacterium</taxon>
    </lineage>
</organism>
<reference evidence="6 7" key="1">
    <citation type="submission" date="2013-05" db="EMBL/GenBank/DDBJ databases">
        <title>Complete genome sequence of the lipase-producing bacterium Photobacterium gaetbulicola Gung47.</title>
        <authorList>
            <person name="Kim Y.-O."/>
        </authorList>
    </citation>
    <scope>NUCLEOTIDE SEQUENCE [LARGE SCALE GENOMIC DNA]</scope>
    <source>
        <strain evidence="6 7">Gung47</strain>
    </source>
</reference>
<evidence type="ECO:0000256" key="3">
    <source>
        <dbReference type="ARBA" id="ARBA00022840"/>
    </source>
</evidence>
<dbReference type="SUPFAM" id="SSF56112">
    <property type="entry name" value="Protein kinase-like (PK-like)"/>
    <property type="match status" value="1"/>
</dbReference>
<dbReference type="Proteomes" id="UP000032303">
    <property type="component" value="Chromosome 2"/>
</dbReference>
<dbReference type="GO" id="GO:0016020">
    <property type="term" value="C:membrane"/>
    <property type="evidence" value="ECO:0007669"/>
    <property type="project" value="UniProtKB-SubCell"/>
</dbReference>
<accession>A0A0C5WQ57</accession>
<dbReference type="InterPro" id="IPR041664">
    <property type="entry name" value="AAA_16"/>
</dbReference>
<feature type="binding site" evidence="4">
    <location>
        <position position="49"/>
    </location>
    <ligand>
        <name>ATP</name>
        <dbReference type="ChEBI" id="CHEBI:30616"/>
    </ligand>
</feature>
<evidence type="ECO:0000256" key="4">
    <source>
        <dbReference type="PROSITE-ProRule" id="PRU10141"/>
    </source>
</evidence>
<evidence type="ECO:0000256" key="2">
    <source>
        <dbReference type="ARBA" id="ARBA00022741"/>
    </source>
</evidence>
<dbReference type="GO" id="GO:0004016">
    <property type="term" value="F:adenylate cyclase activity"/>
    <property type="evidence" value="ECO:0007669"/>
    <property type="project" value="TreeGrafter"/>
</dbReference>
<dbReference type="NCBIfam" id="TIGR03903">
    <property type="entry name" value="TOMM_kin_cyc"/>
    <property type="match status" value="1"/>
</dbReference>
<dbReference type="OrthoDB" id="9801841at2"/>
<dbReference type="PANTHER" id="PTHR16305:SF28">
    <property type="entry name" value="GUANYLATE CYCLASE DOMAIN-CONTAINING PROTEIN"/>
    <property type="match status" value="1"/>
</dbReference>
<dbReference type="CDD" id="cd14014">
    <property type="entry name" value="STKc_PknB_like"/>
    <property type="match status" value="1"/>
</dbReference>
<sequence>MEMDFHSQYSVETAFNSPDYELLEKIGEGGFGQVYKAIQHSTQKFVAIKFLTISAAFDKDKARRYIERFNREADLIRRLNHPNIVNLVDKGQQGDSLIYAVYEYIDGRTLKEHIEIKGALNPVDTAEIMACVLDALSHAHEKGVIHRDIKPSNIMLYKVGAKIHVKVLDFGIATLNSDFRQLDYKSITLTQETLGTPTYSSPEQLRGEPPIAQTDIYVWGLVFLECLTGVPTITGRSLAAIFHQQLSPTNIPLGVLAGHSSSQLFRRVLNKKPQERPLNTAELYHEFRKLNFSNLVCKSVSDTNYDVEGERTAAPSTSQYDETLINDGNFSYSRLTERKQITVLSVILSSGVINTQHQTAHFIEQDVIDTFHSDQLQQSIDIASRYGAVHVGTLGDTLLFYFGYPSVTDNDSRLCSRAALEIASNIKKKNALLKGSHGIVSQIQMGIQIGLMQSLIGHIPEGKVAHDAMKFSRIALPGQIVCSENVKQLLESHLNFERLIGGEKESACEDCFEQRMYLLRSERLSEAFGFLRSTRKNHAFIGRETEVSVLDDLLSCCDAKKFAYIEGEAGIGKSRLLFELRERKADWRHLVGQCLPEHQNNALFPILNMLKAKYALEPLNDGQRLDRLNQAIDILPLPQEHKLQGLVVLALWLNLEVDGCRERAYILGNLSPALQKQRLFEILAYLLCQVRSGISSNIQYSKHHLFIFEDLHWADPTSVEFIKFIAESDSFNANEHAWFNTSREPLPSLLGGTSFVTVHLERLDHMVAMTFVNSLFDQQILSSRLKEFLNERADGIPLFIEELVLTLQEQKLVRKVNGTVDLVNEHNLNQIPATLRELLHQKLDRLRYAKPTAQLAATIGRAFDYDLLVLISGKDEAEIQVDLEELVKAELVYPQRQIEGDKYLFKHALVRDTAYESMDKKTLQNAHLRIAEVLVNNFPDRVSEQPGEVAEHFARASQYELAIEFGTSSANASLASFAIEETIEQSQRVCCWIEKVSPPATVVDKIEINRILLQALMLKLGWGHQQVYERIDKTKSLFAELTPSQYSRSVVWSLVSTFVYYFVVGQKDGMVSLHNHLKGILKNKNDPDMALAAYIMQGFIFFNEAEFERAKSAFLKVVNLYNDKEHQALIYLYGLDLYTWAQSILGIVYSYQGHNNLAEASGIKAVKWAREIEHVPSICIALLYKAIVAQFNADKLKVKRYSEEIITLSDSYNLPAYKGYASLLNLWSLDLPDVDTEASIVKALREMNCNAFIPYYGSLHADTLIRNGQTSAAIKLIDECLISCEKFNDYSYEAELYKRRANCFLQQDIPDYSRASSDLKHAIKLAELRGNSQTLQQSKHYLLQLKEQTH</sequence>
<dbReference type="Gene3D" id="3.30.70.1230">
    <property type="entry name" value="Nucleotide cyclase"/>
    <property type="match status" value="1"/>
</dbReference>
<dbReference type="GO" id="GO:0004674">
    <property type="term" value="F:protein serine/threonine kinase activity"/>
    <property type="evidence" value="ECO:0007669"/>
    <property type="project" value="UniProtKB-KW"/>
</dbReference>
<keyword evidence="2 4" id="KW-0547">Nucleotide-binding</keyword>
<dbReference type="PROSITE" id="PS00107">
    <property type="entry name" value="PROTEIN_KINASE_ATP"/>
    <property type="match status" value="1"/>
</dbReference>
<dbReference type="EMBL" id="CP005974">
    <property type="protein sequence ID" value="AJR08507.1"/>
    <property type="molecule type" value="Genomic_DNA"/>
</dbReference>
<keyword evidence="6" id="KW-0808">Transferase</keyword>